<keyword evidence="4" id="KW-0833">Ubl conjugation pathway</keyword>
<dbReference type="Pfam" id="PF00443">
    <property type="entry name" value="UCH"/>
    <property type="match status" value="1"/>
</dbReference>
<dbReference type="PANTHER" id="PTHR43982">
    <property type="entry name" value="UBIQUITIN CARBOXYL-TERMINAL HYDROLASE"/>
    <property type="match status" value="1"/>
</dbReference>
<comment type="catalytic activity">
    <reaction evidence="1">
        <text>Thiol-dependent hydrolysis of ester, thioester, amide, peptide and isopeptide bonds formed by the C-terminal Gly of ubiquitin (a 76-residue protein attached to proteins as an intracellular targeting signal).</text>
        <dbReference type="EC" id="3.4.19.12"/>
    </reaction>
</comment>
<dbReference type="InterPro" id="IPR028889">
    <property type="entry name" value="USP"/>
</dbReference>
<evidence type="ECO:0000256" key="7">
    <source>
        <dbReference type="SAM" id="MobiDB-lite"/>
    </source>
</evidence>
<dbReference type="PANTHER" id="PTHR43982:SF1">
    <property type="entry name" value="UBIQUITIN CARBOXYL-TERMINAL HYDROLASE 14"/>
    <property type="match status" value="1"/>
</dbReference>
<evidence type="ECO:0000256" key="6">
    <source>
        <dbReference type="ARBA" id="ARBA00022807"/>
    </source>
</evidence>
<organism evidence="9 10">
    <name type="scientific">Lepraria finkii</name>
    <dbReference type="NCBI Taxonomy" id="1340010"/>
    <lineage>
        <taxon>Eukaryota</taxon>
        <taxon>Fungi</taxon>
        <taxon>Dikarya</taxon>
        <taxon>Ascomycota</taxon>
        <taxon>Pezizomycotina</taxon>
        <taxon>Lecanoromycetes</taxon>
        <taxon>OSLEUM clade</taxon>
        <taxon>Lecanoromycetidae</taxon>
        <taxon>Lecanorales</taxon>
        <taxon>Lecanorineae</taxon>
        <taxon>Stereocaulaceae</taxon>
        <taxon>Lepraria</taxon>
    </lineage>
</organism>
<dbReference type="InterPro" id="IPR044635">
    <property type="entry name" value="UBP14-like"/>
</dbReference>
<dbReference type="EC" id="3.4.19.12" evidence="2"/>
<evidence type="ECO:0000313" key="9">
    <source>
        <dbReference type="EMBL" id="KAL2056247.1"/>
    </source>
</evidence>
<dbReference type="Proteomes" id="UP001590951">
    <property type="component" value="Unassembled WGS sequence"/>
</dbReference>
<dbReference type="PROSITE" id="PS00973">
    <property type="entry name" value="USP_2"/>
    <property type="match status" value="1"/>
</dbReference>
<evidence type="ECO:0000313" key="10">
    <source>
        <dbReference type="Proteomes" id="UP001590951"/>
    </source>
</evidence>
<keyword evidence="3" id="KW-0645">Protease</keyword>
<dbReference type="InterPro" id="IPR038765">
    <property type="entry name" value="Papain-like_cys_pep_sf"/>
</dbReference>
<reference evidence="9 10" key="1">
    <citation type="submission" date="2024-09" db="EMBL/GenBank/DDBJ databases">
        <title>Rethinking Asexuality: The Enigmatic Case of Functional Sexual Genes in Lepraria (Stereocaulaceae).</title>
        <authorList>
            <person name="Doellman M."/>
            <person name="Sun Y."/>
            <person name="Barcenas-Pena A."/>
            <person name="Lumbsch H.T."/>
            <person name="Grewe F."/>
        </authorList>
    </citation>
    <scope>NUCLEOTIDE SEQUENCE [LARGE SCALE GENOMIC DNA]</scope>
    <source>
        <strain evidence="9 10">Grewe 0041</strain>
    </source>
</reference>
<evidence type="ECO:0000259" key="8">
    <source>
        <dbReference type="PROSITE" id="PS50235"/>
    </source>
</evidence>
<dbReference type="SUPFAM" id="SSF54001">
    <property type="entry name" value="Cysteine proteinases"/>
    <property type="match status" value="1"/>
</dbReference>
<keyword evidence="10" id="KW-1185">Reference proteome</keyword>
<evidence type="ECO:0000256" key="2">
    <source>
        <dbReference type="ARBA" id="ARBA00012759"/>
    </source>
</evidence>
<name>A0ABR4BEH1_9LECA</name>
<dbReference type="PROSITE" id="PS50235">
    <property type="entry name" value="USP_3"/>
    <property type="match status" value="1"/>
</dbReference>
<evidence type="ECO:0000256" key="1">
    <source>
        <dbReference type="ARBA" id="ARBA00000707"/>
    </source>
</evidence>
<comment type="caution">
    <text evidence="9">The sequence shown here is derived from an EMBL/GenBank/DDBJ whole genome shotgun (WGS) entry which is preliminary data.</text>
</comment>
<evidence type="ECO:0000256" key="4">
    <source>
        <dbReference type="ARBA" id="ARBA00022786"/>
    </source>
</evidence>
<dbReference type="EMBL" id="JBHFEH010000008">
    <property type="protein sequence ID" value="KAL2056247.1"/>
    <property type="molecule type" value="Genomic_DNA"/>
</dbReference>
<dbReference type="InterPro" id="IPR018200">
    <property type="entry name" value="USP_CS"/>
</dbReference>
<protein>
    <recommendedName>
        <fullName evidence="2">ubiquitinyl hydrolase 1</fullName>
        <ecNumber evidence="2">3.4.19.12</ecNumber>
    </recommendedName>
</protein>
<dbReference type="InterPro" id="IPR001394">
    <property type="entry name" value="Peptidase_C19_UCH"/>
</dbReference>
<evidence type="ECO:0000256" key="5">
    <source>
        <dbReference type="ARBA" id="ARBA00022801"/>
    </source>
</evidence>
<evidence type="ECO:0000256" key="3">
    <source>
        <dbReference type="ARBA" id="ARBA00022670"/>
    </source>
</evidence>
<feature type="region of interest" description="Disordered" evidence="7">
    <location>
        <begin position="1"/>
        <end position="44"/>
    </location>
</feature>
<keyword evidence="5" id="KW-0378">Hydrolase</keyword>
<keyword evidence="6" id="KW-0788">Thiol protease</keyword>
<feature type="compositionally biased region" description="Basic and acidic residues" evidence="7">
    <location>
        <begin position="9"/>
        <end position="44"/>
    </location>
</feature>
<gene>
    <name evidence="9" type="ORF">ABVK25_003270</name>
</gene>
<accession>A0ABR4BEH1</accession>
<sequence>MSIRRNLAHKQEEDRAADAAKGKGPADVKLVNDKAAEKKSNSKEVVEEAVYKTDAEFESEQAASILAAKKELFALINPELAADEGSNKSGLYELRGVVTHQGASADSGHYTSYVKKQGALDPKSGKRKGEDGKWWWFDDDKVSEVEAEKIEGLSGGGLFCSYPSVWI</sequence>
<proteinExistence type="predicted"/>
<dbReference type="Gene3D" id="3.90.70.10">
    <property type="entry name" value="Cysteine proteinases"/>
    <property type="match status" value="1"/>
</dbReference>
<feature type="domain" description="USP" evidence="8">
    <location>
        <begin position="1"/>
        <end position="165"/>
    </location>
</feature>